<protein>
    <recommendedName>
        <fullName evidence="10">Peptidase A1 domain-containing protein</fullName>
    </recommendedName>
</protein>
<dbReference type="Pfam" id="PF14543">
    <property type="entry name" value="TAXi_N"/>
    <property type="match status" value="1"/>
</dbReference>
<dbReference type="Gene3D" id="2.40.70.10">
    <property type="entry name" value="Acid Proteases"/>
    <property type="match status" value="2"/>
</dbReference>
<accession>A0AAV0LDV8</accession>
<dbReference type="GO" id="GO:0006508">
    <property type="term" value="P:proteolysis"/>
    <property type="evidence" value="ECO:0007669"/>
    <property type="project" value="UniProtKB-KW"/>
</dbReference>
<dbReference type="FunFam" id="2.40.70.10:FF:000016">
    <property type="entry name" value="Probable aspartic protease At2g35615"/>
    <property type="match status" value="1"/>
</dbReference>
<comment type="similarity">
    <text evidence="2">Belongs to the peptidase A1 family.</text>
</comment>
<comment type="caution">
    <text evidence="11">The sequence shown here is derived from an EMBL/GenBank/DDBJ whole genome shotgun (WGS) entry which is preliminary data.</text>
</comment>
<evidence type="ECO:0000313" key="11">
    <source>
        <dbReference type="EMBL" id="CAI0432789.1"/>
    </source>
</evidence>
<feature type="domain" description="Peptidase A1" evidence="10">
    <location>
        <begin position="106"/>
        <end position="450"/>
    </location>
</feature>
<dbReference type="AlphaFoldDB" id="A0AAV0LDV8"/>
<keyword evidence="8" id="KW-0325">Glycoprotein</keyword>
<dbReference type="FunFam" id="2.40.70.10:FF:000050">
    <property type="entry name" value="Aspartic proteinase CDR1"/>
    <property type="match status" value="1"/>
</dbReference>
<reference evidence="11" key="1">
    <citation type="submission" date="2022-08" db="EMBL/GenBank/DDBJ databases">
        <authorList>
            <person name="Gutierrez-Valencia J."/>
        </authorList>
    </citation>
    <scope>NUCLEOTIDE SEQUENCE</scope>
</reference>
<dbReference type="PANTHER" id="PTHR47967">
    <property type="entry name" value="OS07G0603500 PROTEIN-RELATED"/>
    <property type="match status" value="1"/>
</dbReference>
<organism evidence="11 12">
    <name type="scientific">Linum tenue</name>
    <dbReference type="NCBI Taxonomy" id="586396"/>
    <lineage>
        <taxon>Eukaryota</taxon>
        <taxon>Viridiplantae</taxon>
        <taxon>Streptophyta</taxon>
        <taxon>Embryophyta</taxon>
        <taxon>Tracheophyta</taxon>
        <taxon>Spermatophyta</taxon>
        <taxon>Magnoliopsida</taxon>
        <taxon>eudicotyledons</taxon>
        <taxon>Gunneridae</taxon>
        <taxon>Pentapetalae</taxon>
        <taxon>rosids</taxon>
        <taxon>fabids</taxon>
        <taxon>Malpighiales</taxon>
        <taxon>Linaceae</taxon>
        <taxon>Linum</taxon>
    </lineage>
</organism>
<keyword evidence="3" id="KW-0964">Secreted</keyword>
<evidence type="ECO:0000256" key="8">
    <source>
        <dbReference type="ARBA" id="ARBA00023180"/>
    </source>
</evidence>
<dbReference type="Proteomes" id="UP001154282">
    <property type="component" value="Unassembled WGS sequence"/>
</dbReference>
<feature type="signal peptide" evidence="9">
    <location>
        <begin position="1"/>
        <end position="30"/>
    </location>
</feature>
<dbReference type="PANTHER" id="PTHR47967:SF66">
    <property type="entry name" value="ASPARTIC PROTEINASE CDR1-RELATED"/>
    <property type="match status" value="1"/>
</dbReference>
<keyword evidence="5 9" id="KW-0732">Signal</keyword>
<dbReference type="GO" id="GO:0005576">
    <property type="term" value="C:extracellular region"/>
    <property type="evidence" value="ECO:0007669"/>
    <property type="project" value="UniProtKB-SubCell"/>
</dbReference>
<evidence type="ECO:0000256" key="2">
    <source>
        <dbReference type="ARBA" id="ARBA00007447"/>
    </source>
</evidence>
<dbReference type="GO" id="GO:0004190">
    <property type="term" value="F:aspartic-type endopeptidase activity"/>
    <property type="evidence" value="ECO:0007669"/>
    <property type="project" value="UniProtKB-KW"/>
</dbReference>
<evidence type="ECO:0000256" key="4">
    <source>
        <dbReference type="ARBA" id="ARBA00022670"/>
    </source>
</evidence>
<evidence type="ECO:0000256" key="6">
    <source>
        <dbReference type="ARBA" id="ARBA00022750"/>
    </source>
</evidence>
<sequence length="457" mass="47865">MATHVPTFALATSLAVFLCIICTTSTSVHAANSRHGFSVRLTHRDSTNSPFYDPKETSAQRMGNAARRSISRANRFRNVLDAATSSSSSLSNTTAGAELITGDGEYLMNISIGTPPFPVVAIADTGSDIIWTQCKPCADCYKQDAPLFDPNSSATYRTAPCQSKPCVSLAHDGSFCSPKGDVCQYQVRYGDGSHTSGDVAVDTLTLGLTNAAAGYVAFPNIVIGCGHDSSGTFSPKASGIIGLGGGPGSLITQMGPSIGGKFSYCMVPYFEAPEHTSSTMNFGQNAVVSGNGVVTSPFSSSAVVPTFYMLQLDSVSVGSTNIPFKSASLGGSGNIVIDSGTTLTLVPTDFLAQMSAAFESQVNGTKATDPQGLLSPCYVADSTLKYVPPVTAHFKGGDVALRPYNVLVPMSDTVVCLAFYGLDEISIYGNIAQQNFLVGYDLLKQTVSFKPTDCTKN</sequence>
<evidence type="ECO:0000256" key="9">
    <source>
        <dbReference type="SAM" id="SignalP"/>
    </source>
</evidence>
<evidence type="ECO:0000313" key="12">
    <source>
        <dbReference type="Proteomes" id="UP001154282"/>
    </source>
</evidence>
<dbReference type="PROSITE" id="PS00141">
    <property type="entry name" value="ASP_PROTEASE"/>
    <property type="match status" value="1"/>
</dbReference>
<dbReference type="CDD" id="cd05476">
    <property type="entry name" value="pepsin_A_like_plant"/>
    <property type="match status" value="1"/>
</dbReference>
<dbReference type="InterPro" id="IPR034161">
    <property type="entry name" value="Pepsin-like_plant"/>
</dbReference>
<keyword evidence="7" id="KW-0378">Hydrolase</keyword>
<dbReference type="InterPro" id="IPR032799">
    <property type="entry name" value="TAXi_C"/>
</dbReference>
<dbReference type="EMBL" id="CAMGYJ010000006">
    <property type="protein sequence ID" value="CAI0432789.1"/>
    <property type="molecule type" value="Genomic_DNA"/>
</dbReference>
<dbReference type="SUPFAM" id="SSF50630">
    <property type="entry name" value="Acid proteases"/>
    <property type="match status" value="1"/>
</dbReference>
<dbReference type="Pfam" id="PF14541">
    <property type="entry name" value="TAXi_C"/>
    <property type="match status" value="1"/>
</dbReference>
<dbReference type="InterPro" id="IPR032861">
    <property type="entry name" value="TAXi_N"/>
</dbReference>
<dbReference type="InterPro" id="IPR001969">
    <property type="entry name" value="Aspartic_peptidase_AS"/>
</dbReference>
<evidence type="ECO:0000256" key="5">
    <source>
        <dbReference type="ARBA" id="ARBA00022729"/>
    </source>
</evidence>
<gene>
    <name evidence="11" type="ORF">LITE_LOCUS23614</name>
</gene>
<evidence type="ECO:0000259" key="10">
    <source>
        <dbReference type="PROSITE" id="PS51767"/>
    </source>
</evidence>
<keyword evidence="12" id="KW-1185">Reference proteome</keyword>
<name>A0AAV0LDV8_9ROSI</name>
<evidence type="ECO:0000256" key="3">
    <source>
        <dbReference type="ARBA" id="ARBA00022525"/>
    </source>
</evidence>
<keyword evidence="4" id="KW-0645">Protease</keyword>
<comment type="subcellular location">
    <subcellularLocation>
        <location evidence="1">Secreted</location>
    </subcellularLocation>
</comment>
<keyword evidence="6" id="KW-0064">Aspartyl protease</keyword>
<dbReference type="InterPro" id="IPR021109">
    <property type="entry name" value="Peptidase_aspartic_dom_sf"/>
</dbReference>
<dbReference type="InterPro" id="IPR033121">
    <property type="entry name" value="PEPTIDASE_A1"/>
</dbReference>
<dbReference type="PROSITE" id="PS51767">
    <property type="entry name" value="PEPTIDASE_A1"/>
    <property type="match status" value="1"/>
</dbReference>
<evidence type="ECO:0000256" key="1">
    <source>
        <dbReference type="ARBA" id="ARBA00004613"/>
    </source>
</evidence>
<evidence type="ECO:0000256" key="7">
    <source>
        <dbReference type="ARBA" id="ARBA00022801"/>
    </source>
</evidence>
<feature type="chain" id="PRO_5043527330" description="Peptidase A1 domain-containing protein" evidence="9">
    <location>
        <begin position="31"/>
        <end position="457"/>
    </location>
</feature>
<proteinExistence type="inferred from homology"/>
<dbReference type="InterPro" id="IPR051708">
    <property type="entry name" value="Plant_Aspart_Prot_A1"/>
</dbReference>